<evidence type="ECO:0000256" key="1">
    <source>
        <dbReference type="ARBA" id="ARBA00004123"/>
    </source>
</evidence>
<dbReference type="Pfam" id="PF21803">
    <property type="entry name" value="Nab2-zf4"/>
    <property type="match status" value="1"/>
</dbReference>
<comment type="subcellular location">
    <subcellularLocation>
        <location evidence="1">Nucleus</location>
    </subcellularLocation>
</comment>
<dbReference type="InterPro" id="IPR040366">
    <property type="entry name" value="Nab2/ZC3H14"/>
</dbReference>
<keyword evidence="4" id="KW-0677">Repeat</keyword>
<evidence type="ECO:0000256" key="7">
    <source>
        <dbReference type="ARBA" id="ARBA00023242"/>
    </source>
</evidence>
<evidence type="ECO:0000256" key="5">
    <source>
        <dbReference type="ARBA" id="ARBA00022771"/>
    </source>
</evidence>
<keyword evidence="7" id="KW-0539">Nucleus</keyword>
<dbReference type="InterPro" id="IPR048410">
    <property type="entry name" value="Znf-CCCH_2-like_3"/>
</dbReference>
<dbReference type="Gene3D" id="4.10.1000.40">
    <property type="match status" value="3"/>
</dbReference>
<keyword evidence="3" id="KW-0479">Metal-binding</keyword>
<dbReference type="FunFam" id="4.10.1000.40:FF:000003">
    <property type="entry name" value="Nuclear polyadenylated RNA-binding protein NAB2"/>
    <property type="match status" value="1"/>
</dbReference>
<dbReference type="GO" id="GO:0043488">
    <property type="term" value="P:regulation of mRNA stability"/>
    <property type="evidence" value="ECO:0000318"/>
    <property type="project" value="GO_Central"/>
</dbReference>
<dbReference type="eggNOG" id="KOG3702">
    <property type="taxonomic scope" value="Eukaryota"/>
</dbReference>
<dbReference type="KEGG" id="cal:CAALFM_C101470WA"/>
<accession>A0A1D8PCH2</accession>
<gene>
    <name evidence="12" type="ordered locus">CAALFM_C101470WA</name>
    <name evidence="11" type="ordered locus">orf19.10844</name>
</gene>
<dbReference type="GO" id="GO:0008143">
    <property type="term" value="F:poly(A) binding"/>
    <property type="evidence" value="ECO:0000318"/>
    <property type="project" value="GO_Central"/>
</dbReference>
<dbReference type="GO" id="GO:0005634">
    <property type="term" value="C:nucleus"/>
    <property type="evidence" value="ECO:0000318"/>
    <property type="project" value="GO_Central"/>
</dbReference>
<evidence type="ECO:0000313" key="12">
    <source>
        <dbReference type="EMBL" id="AOW25838.1"/>
    </source>
</evidence>
<evidence type="ECO:0000259" key="10">
    <source>
        <dbReference type="Pfam" id="PF21803"/>
    </source>
</evidence>
<dbReference type="GO" id="GO:0160091">
    <property type="term" value="P:spliceosome-depend formation of circular RNA"/>
    <property type="evidence" value="ECO:0007669"/>
    <property type="project" value="EnsemblFungi"/>
</dbReference>
<reference evidence="12 13" key="2">
    <citation type="journal article" date="2007" name="Genome Biol.">
        <title>Assembly of the Candida albicans genome into sixteen supercontigs aligned on the eight chromosomes.</title>
        <authorList>
            <person name="van het Hoog M."/>
            <person name="Rast T.J."/>
            <person name="Martchenko M."/>
            <person name="Grindle S."/>
            <person name="Dignard D."/>
            <person name="Hogues H."/>
            <person name="Cuomo C."/>
            <person name="Berriman M."/>
            <person name="Scherer S."/>
            <person name="Magee B.B."/>
            <person name="Whiteway M."/>
            <person name="Chibana H."/>
            <person name="Nantel A."/>
            <person name="Magee P.T."/>
        </authorList>
    </citation>
    <scope>GENOME REANNOTATION</scope>
    <source>
        <strain evidence="13">SC5314 / ATCC MYA-2876</strain>
    </source>
</reference>
<protein>
    <submittedName>
        <fullName evidence="12">mRNA-binding protein</fullName>
    </submittedName>
</protein>
<keyword evidence="5" id="KW-0863">Zinc-finger</keyword>
<dbReference type="CGD" id="CAL0000175438">
    <property type="gene designation" value="orf19.10844"/>
</dbReference>
<dbReference type="GO" id="GO:0005737">
    <property type="term" value="C:cytoplasm"/>
    <property type="evidence" value="ECO:0000318"/>
    <property type="project" value="GO_Central"/>
</dbReference>
<dbReference type="GO" id="GO:1900152">
    <property type="term" value="P:negative regulation of nuclear-transcribed mRNA catabolic process, deadenylation-dependent decay"/>
    <property type="evidence" value="ECO:0007669"/>
    <property type="project" value="EnsemblFungi"/>
</dbReference>
<feature type="region of interest" description="Disordered" evidence="8">
    <location>
        <begin position="399"/>
        <end position="424"/>
    </location>
</feature>
<dbReference type="GO" id="GO:0016973">
    <property type="term" value="P:poly(A)+ mRNA export from nucleus"/>
    <property type="evidence" value="ECO:0007669"/>
    <property type="project" value="EnsemblFungi"/>
</dbReference>
<dbReference type="Gene3D" id="1.10.340.40">
    <property type="entry name" value="Nuclear abundant poly(A) RNA-bind protein 2, N-terminal domain"/>
    <property type="match status" value="1"/>
</dbReference>
<evidence type="ECO:0000256" key="2">
    <source>
        <dbReference type="ARBA" id="ARBA00008423"/>
    </source>
</evidence>
<dbReference type="GO" id="GO:0045945">
    <property type="term" value="P:positive regulation of transcription by RNA polymerase III"/>
    <property type="evidence" value="ECO:0007669"/>
    <property type="project" value="EnsemblFungi"/>
</dbReference>
<keyword evidence="6" id="KW-0862">Zinc</keyword>
<dbReference type="AlphaFoldDB" id="A0A1D8PCH2"/>
<keyword evidence="13" id="KW-1185">Reference proteome</keyword>
<feature type="domain" description="Nab2 type CCCH zinc finger 4" evidence="10">
    <location>
        <begin position="283"/>
        <end position="312"/>
    </location>
</feature>
<dbReference type="EMBL" id="CP017623">
    <property type="protein sequence ID" value="AOW25838.1"/>
    <property type="molecule type" value="Genomic_DNA"/>
</dbReference>
<feature type="region of interest" description="Disordered" evidence="8">
    <location>
        <begin position="137"/>
        <end position="163"/>
    </location>
</feature>
<dbReference type="Pfam" id="PF21457">
    <property type="entry name" value="zf-CCCH_2-like_3"/>
    <property type="match status" value="1"/>
</dbReference>
<comment type="similarity">
    <text evidence="2">Belongs to the ZC3H14 family.</text>
</comment>
<dbReference type="InterPro" id="IPR043094">
    <property type="entry name" value="Nab2/ZC3H14_N_sf"/>
</dbReference>
<dbReference type="VEuPathDB" id="FungiDB:C1_01470W_A"/>
<dbReference type="PANTHER" id="PTHR14738:SF29">
    <property type="entry name" value="ZINC FINGER CCCH DOMAIN-CONTAINING PROTEIN 14"/>
    <property type="match status" value="1"/>
</dbReference>
<dbReference type="FunCoup" id="A0A1D8PCH2">
    <property type="interactions" value="240"/>
</dbReference>
<sequence length="431" mass="48077">MQFAPDNQIGKELQQNLIQEIQRRFNKPADDAVDIADYIIYLIVAKKSEQEIVAEVKDIADISIDVGFIGDVYSEIRKLEVKYNQPPAAVEEASQPQQEQQQQSQASVVAPQIPIGPKKQLTEEEKIALRSQRFGTTTRLSGRGGRGGITKTRTDFRNGHNNKNFLDPKKLDQIISGANNGAIKFVPLPPKGRCPDFPYCKNQNCEKAHPTKNCFNYPDCPNPPGTCNFLHPDQDQELIAKLETSKKEFEEKKKNQLMVKQGSCKYGLKCAKENCPFAHPTPANPESGKIETLEWCPQGKNCQDRNCTKSHPPPPTANSEKLLSAADLALEQCKFGSQCTNLKCPRRHATSAVPCRAGAECRRVDCTFSHPLKEPCRFGTKCTNKVCMYQHPEGRTIASHTWTRDGSGNNNSTSNRSFAVSEDQIMEQVAQ</sequence>
<dbReference type="SMR" id="A0A1D8PCH2"/>
<dbReference type="OrthoDB" id="438553at2759"/>
<dbReference type="GeneID" id="3640241"/>
<dbReference type="RefSeq" id="XP_718156.2">
    <property type="nucleotide sequence ID" value="XM_713063.2"/>
</dbReference>
<dbReference type="GO" id="GO:0000049">
    <property type="term" value="F:tRNA binding"/>
    <property type="evidence" value="ECO:0007669"/>
    <property type="project" value="EnsemblFungi"/>
</dbReference>
<evidence type="ECO:0000259" key="9">
    <source>
        <dbReference type="Pfam" id="PF21457"/>
    </source>
</evidence>
<dbReference type="GO" id="GO:0033204">
    <property type="term" value="F:ribonuclease P RNA binding"/>
    <property type="evidence" value="ECO:0007669"/>
    <property type="project" value="EnsemblFungi"/>
</dbReference>
<evidence type="ECO:0000256" key="6">
    <source>
        <dbReference type="ARBA" id="ARBA00022833"/>
    </source>
</evidence>
<evidence type="ECO:0000313" key="11">
    <source>
        <dbReference type="CGD" id="CAL0000175438"/>
    </source>
</evidence>
<dbReference type="GO" id="GO:0008097">
    <property type="term" value="F:5S rRNA binding"/>
    <property type="evidence" value="ECO:0007669"/>
    <property type="project" value="EnsemblFungi"/>
</dbReference>
<feature type="domain" description="RNA-binding Nab2-type zinc finger" evidence="9">
    <location>
        <begin position="212"/>
        <end position="239"/>
    </location>
</feature>
<reference evidence="12 13" key="3">
    <citation type="journal article" date="2013" name="Genome Biol.">
        <title>Assembly of a phased diploid Candida albicans genome facilitates allele-specific measurements and provides a simple model for repeat and indel structure.</title>
        <authorList>
            <person name="Muzzey D."/>
            <person name="Schwartz K."/>
            <person name="Weissman J.S."/>
            <person name="Sherlock G."/>
        </authorList>
    </citation>
    <scope>NUCLEOTIDE SEQUENCE [LARGE SCALE GENOMIC DNA]</scope>
    <source>
        <strain evidence="13">SC5314 / ATCC MYA-2876</strain>
    </source>
</reference>
<dbReference type="GO" id="GO:0008312">
    <property type="term" value="F:7S RNA binding"/>
    <property type="evidence" value="ECO:0007669"/>
    <property type="project" value="EnsemblFungi"/>
</dbReference>
<dbReference type="Pfam" id="PF14608">
    <property type="entry name" value="zf-CCCH_2"/>
    <property type="match status" value="4"/>
</dbReference>
<name>A0A1D8PCH2_CANAL</name>
<proteinExistence type="inferred from homology"/>
<feature type="compositionally biased region" description="Low complexity" evidence="8">
    <location>
        <begin position="404"/>
        <end position="417"/>
    </location>
</feature>
<dbReference type="InParanoid" id="A0A1D8PCH2"/>
<evidence type="ECO:0000256" key="8">
    <source>
        <dbReference type="SAM" id="MobiDB-lite"/>
    </source>
</evidence>
<dbReference type="GO" id="GO:0008270">
    <property type="term" value="F:zinc ion binding"/>
    <property type="evidence" value="ECO:0007669"/>
    <property type="project" value="UniProtKB-KW"/>
</dbReference>
<dbReference type="InterPro" id="IPR049017">
    <property type="entry name" value="Nab2_Znf4"/>
</dbReference>
<evidence type="ECO:0000313" key="13">
    <source>
        <dbReference type="Proteomes" id="UP000000559"/>
    </source>
</evidence>
<dbReference type="PANTHER" id="PTHR14738">
    <property type="entry name" value="ZINC FINGER CCCH DOMAIN-CONTAINING PROTEIN 14"/>
    <property type="match status" value="1"/>
</dbReference>
<dbReference type="STRING" id="237561.A0A1D8PCH2"/>
<evidence type="ECO:0000256" key="3">
    <source>
        <dbReference type="ARBA" id="ARBA00022723"/>
    </source>
</evidence>
<feature type="region of interest" description="Disordered" evidence="8">
    <location>
        <begin position="89"/>
        <end position="111"/>
    </location>
</feature>
<evidence type="ECO:0000256" key="4">
    <source>
        <dbReference type="ARBA" id="ARBA00022737"/>
    </source>
</evidence>
<dbReference type="Proteomes" id="UP000000559">
    <property type="component" value="Chromosome 1"/>
</dbReference>
<organism evidence="12 13">
    <name type="scientific">Candida albicans (strain SC5314 / ATCC MYA-2876)</name>
    <name type="common">Yeast</name>
    <dbReference type="NCBI Taxonomy" id="237561"/>
    <lineage>
        <taxon>Eukaryota</taxon>
        <taxon>Fungi</taxon>
        <taxon>Dikarya</taxon>
        <taxon>Ascomycota</taxon>
        <taxon>Saccharomycotina</taxon>
        <taxon>Pichiomycetes</taxon>
        <taxon>Debaryomycetaceae</taxon>
        <taxon>Candida/Lodderomyces clade</taxon>
        <taxon>Candida</taxon>
    </lineage>
</organism>
<reference evidence="12 13" key="1">
    <citation type="journal article" date="2004" name="Proc. Natl. Acad. Sci. U.S.A.">
        <title>The diploid genome sequence of Candida albicans.</title>
        <authorList>
            <person name="Jones T."/>
            <person name="Federspiel N.A."/>
            <person name="Chibana H."/>
            <person name="Dungan J."/>
            <person name="Kalman S."/>
            <person name="Magee B.B."/>
            <person name="Newport G."/>
            <person name="Thorstenson Y.R."/>
            <person name="Agabian N."/>
            <person name="Magee P.T."/>
            <person name="Davis R.W."/>
            <person name="Scherer S."/>
        </authorList>
    </citation>
    <scope>NUCLEOTIDE SEQUENCE [LARGE SCALE GENOMIC DNA]</scope>
    <source>
        <strain evidence="13">SC5314 / ATCC MYA-2876</strain>
    </source>
</reference>